<name>A0ABT5JZQ8_9BURK</name>
<evidence type="ECO:0008006" key="3">
    <source>
        <dbReference type="Google" id="ProtNLM"/>
    </source>
</evidence>
<proteinExistence type="predicted"/>
<evidence type="ECO:0000313" key="2">
    <source>
        <dbReference type="Proteomes" id="UP001221208"/>
    </source>
</evidence>
<reference evidence="1 2" key="1">
    <citation type="submission" date="2022-10" db="EMBL/GenBank/DDBJ databases">
        <title>Janthinobacterium sp. hw3 Genome sequencing.</title>
        <authorList>
            <person name="Park S."/>
        </authorList>
    </citation>
    <scope>NUCLEOTIDE SEQUENCE [LARGE SCALE GENOMIC DNA]</scope>
    <source>
        <strain evidence="2">hw3</strain>
    </source>
</reference>
<accession>A0ABT5JZQ8</accession>
<dbReference type="RefSeq" id="WP_273670892.1">
    <property type="nucleotide sequence ID" value="NZ_JAQQXR010000004.1"/>
</dbReference>
<protein>
    <recommendedName>
        <fullName evidence="3">Acetyltransferase</fullName>
    </recommendedName>
</protein>
<dbReference type="InterPro" id="IPR038763">
    <property type="entry name" value="DHH_sf"/>
</dbReference>
<gene>
    <name evidence="1" type="ORF">OIK44_11500</name>
</gene>
<dbReference type="EMBL" id="JAQQXR010000004">
    <property type="protein sequence ID" value="MDC8758213.1"/>
    <property type="molecule type" value="Genomic_DNA"/>
</dbReference>
<comment type="caution">
    <text evidence="1">The sequence shown here is derived from an EMBL/GenBank/DDBJ whole genome shotgun (WGS) entry which is preliminary data.</text>
</comment>
<keyword evidence="2" id="KW-1185">Reference proteome</keyword>
<dbReference type="Proteomes" id="UP001221208">
    <property type="component" value="Unassembled WGS sequence"/>
</dbReference>
<evidence type="ECO:0000313" key="1">
    <source>
        <dbReference type="EMBL" id="MDC8758213.1"/>
    </source>
</evidence>
<sequence>MTAASFTPAGDCGAYDVFNGDADGICALHQLRLACPKEAQLVTGVKRDVDLLRHLPDAAGLDVTVLDISFDCNVASLARILDAGGRVAYYDHHSAHRAFAHPRLELFWDESIDVCTSILVDRQMGGRYRPWAAVGAFGDNLADAGNALAAAAGLSEVQAAQLEQLGLALNYNAYGEHIADLHIAPDALYRAVHAYADPLEFMRRSPYYRALADGYRADQAHMNSLRPQWQPACGAIYVLPNQPWARRICGVFANRLVAPANAPGASSYAVLSENADGSYVVSVRSGAPVLRAASGLCERFPGGGGRRAAAGINRLPAAQLDDFVRAFSDYFAGAGGAAHARQG</sequence>
<organism evidence="1 2">
    <name type="scientific">Janthinobacterium fluminis</name>
    <dbReference type="NCBI Taxonomy" id="2987524"/>
    <lineage>
        <taxon>Bacteria</taxon>
        <taxon>Pseudomonadati</taxon>
        <taxon>Pseudomonadota</taxon>
        <taxon>Betaproteobacteria</taxon>
        <taxon>Burkholderiales</taxon>
        <taxon>Oxalobacteraceae</taxon>
        <taxon>Janthinobacterium</taxon>
    </lineage>
</organism>
<dbReference type="SUPFAM" id="SSF64182">
    <property type="entry name" value="DHH phosphoesterases"/>
    <property type="match status" value="1"/>
</dbReference>